<evidence type="ECO:0000256" key="8">
    <source>
        <dbReference type="PROSITE-ProRule" id="PRU00282"/>
    </source>
</evidence>
<dbReference type="SUPFAM" id="SSF103506">
    <property type="entry name" value="Mitochondrial carrier"/>
    <property type="match status" value="1"/>
</dbReference>
<feature type="compositionally biased region" description="Polar residues" evidence="9">
    <location>
        <begin position="225"/>
        <end position="237"/>
    </location>
</feature>
<evidence type="ECO:0000256" key="2">
    <source>
        <dbReference type="ARBA" id="ARBA00006375"/>
    </source>
</evidence>
<evidence type="ECO:0000256" key="9">
    <source>
        <dbReference type="SAM" id="MobiDB-lite"/>
    </source>
</evidence>
<evidence type="ECO:0000313" key="10">
    <source>
        <dbReference type="EMBL" id="PKA45935.1"/>
    </source>
</evidence>
<dbReference type="Pfam" id="PF00153">
    <property type="entry name" value="Mito_carr"/>
    <property type="match status" value="3"/>
</dbReference>
<feature type="compositionally biased region" description="Polar residues" evidence="9">
    <location>
        <begin position="110"/>
        <end position="119"/>
    </location>
</feature>
<dbReference type="PANTHER" id="PTHR45667">
    <property type="entry name" value="S-ADENOSYLMETHIONINE MITOCHONDRIAL CARRIER PROTEIN"/>
    <property type="match status" value="1"/>
</dbReference>
<keyword evidence="3" id="KW-0813">Transport</keyword>
<comment type="similarity">
    <text evidence="2">Belongs to the mitochondrial carrier (TC 2.A.29) family.</text>
</comment>
<dbReference type="Gene3D" id="1.50.40.10">
    <property type="entry name" value="Mitochondrial carrier domain"/>
    <property type="match status" value="2"/>
</dbReference>
<dbReference type="InterPro" id="IPR018108">
    <property type="entry name" value="MCP_transmembrane"/>
</dbReference>
<evidence type="ECO:0000256" key="1">
    <source>
        <dbReference type="ARBA" id="ARBA00004141"/>
    </source>
</evidence>
<feature type="repeat" description="Solcar" evidence="8">
    <location>
        <begin position="535"/>
        <end position="623"/>
    </location>
</feature>
<keyword evidence="4 8" id="KW-0812">Transmembrane</keyword>
<dbReference type="OrthoDB" id="10253709at2759"/>
<feature type="compositionally biased region" description="Basic and acidic residues" evidence="9">
    <location>
        <begin position="238"/>
        <end position="253"/>
    </location>
</feature>
<feature type="region of interest" description="Disordered" evidence="9">
    <location>
        <begin position="225"/>
        <end position="259"/>
    </location>
</feature>
<dbReference type="AlphaFoldDB" id="A0A2H9ZRL8"/>
<protein>
    <submittedName>
        <fullName evidence="10">Protein mitoferrin-like 1, chloroplastic</fullName>
    </submittedName>
</protein>
<evidence type="ECO:0000256" key="7">
    <source>
        <dbReference type="ARBA" id="ARBA00023136"/>
    </source>
</evidence>
<dbReference type="EMBL" id="KZ454678">
    <property type="protein sequence ID" value="PKA45935.1"/>
    <property type="molecule type" value="Genomic_DNA"/>
</dbReference>
<dbReference type="FunFam" id="1.50.40.10:FF:000162">
    <property type="entry name" value="Mitochondrial substrate carrier protein-like"/>
    <property type="match status" value="1"/>
</dbReference>
<proteinExistence type="inferred from homology"/>
<keyword evidence="5" id="KW-0677">Repeat</keyword>
<keyword evidence="7 8" id="KW-0472">Membrane</keyword>
<dbReference type="FunFam" id="1.50.40.10:FF:000080">
    <property type="entry name" value="Mitochondrial substrate carrier protein-like"/>
    <property type="match status" value="1"/>
</dbReference>
<keyword evidence="11" id="KW-1185">Reference proteome</keyword>
<dbReference type="GO" id="GO:0016020">
    <property type="term" value="C:membrane"/>
    <property type="evidence" value="ECO:0007669"/>
    <property type="project" value="UniProtKB-SubCell"/>
</dbReference>
<feature type="repeat" description="Solcar" evidence="8">
    <location>
        <begin position="442"/>
        <end position="525"/>
    </location>
</feature>
<name>A0A2H9ZRL8_9ASPA</name>
<organism evidence="10 11">
    <name type="scientific">Apostasia shenzhenica</name>
    <dbReference type="NCBI Taxonomy" id="1088818"/>
    <lineage>
        <taxon>Eukaryota</taxon>
        <taxon>Viridiplantae</taxon>
        <taxon>Streptophyta</taxon>
        <taxon>Embryophyta</taxon>
        <taxon>Tracheophyta</taxon>
        <taxon>Spermatophyta</taxon>
        <taxon>Magnoliopsida</taxon>
        <taxon>Liliopsida</taxon>
        <taxon>Asparagales</taxon>
        <taxon>Orchidaceae</taxon>
        <taxon>Apostasioideae</taxon>
        <taxon>Apostasia</taxon>
    </lineage>
</organism>
<evidence type="ECO:0000313" key="11">
    <source>
        <dbReference type="Proteomes" id="UP000236161"/>
    </source>
</evidence>
<evidence type="ECO:0000256" key="6">
    <source>
        <dbReference type="ARBA" id="ARBA00022989"/>
    </source>
</evidence>
<dbReference type="PROSITE" id="PS50920">
    <property type="entry name" value="SOLCAR"/>
    <property type="match status" value="3"/>
</dbReference>
<evidence type="ECO:0000256" key="3">
    <source>
        <dbReference type="ARBA" id="ARBA00022448"/>
    </source>
</evidence>
<keyword evidence="6" id="KW-1133">Transmembrane helix</keyword>
<evidence type="ECO:0000256" key="5">
    <source>
        <dbReference type="ARBA" id="ARBA00022737"/>
    </source>
</evidence>
<accession>A0A2H9ZRL8</accession>
<reference evidence="10 11" key="1">
    <citation type="journal article" date="2017" name="Nature">
        <title>The Apostasia genome and the evolution of orchids.</title>
        <authorList>
            <person name="Zhang G.Q."/>
            <person name="Liu K.W."/>
            <person name="Li Z."/>
            <person name="Lohaus R."/>
            <person name="Hsiao Y.Y."/>
            <person name="Niu S.C."/>
            <person name="Wang J.Y."/>
            <person name="Lin Y.C."/>
            <person name="Xu Q."/>
            <person name="Chen L.J."/>
            <person name="Yoshida K."/>
            <person name="Fujiwara S."/>
            <person name="Wang Z.W."/>
            <person name="Zhang Y.Q."/>
            <person name="Mitsuda N."/>
            <person name="Wang M."/>
            <person name="Liu G.H."/>
            <person name="Pecoraro L."/>
            <person name="Huang H.X."/>
            <person name="Xiao X.J."/>
            <person name="Lin M."/>
            <person name="Wu X.Y."/>
            <person name="Wu W.L."/>
            <person name="Chen Y.Y."/>
            <person name="Chang S.B."/>
            <person name="Sakamoto S."/>
            <person name="Ohme-Takagi M."/>
            <person name="Yagi M."/>
            <person name="Zeng S.J."/>
            <person name="Shen C.Y."/>
            <person name="Yeh C.M."/>
            <person name="Luo Y.B."/>
            <person name="Tsai W.C."/>
            <person name="Van de Peer Y."/>
            <person name="Liu Z.J."/>
        </authorList>
    </citation>
    <scope>NUCLEOTIDE SEQUENCE [LARGE SCALE GENOMIC DNA]</scope>
    <source>
        <strain evidence="11">cv. Shenzhen</strain>
        <tissue evidence="10">Stem</tissue>
    </source>
</reference>
<gene>
    <name evidence="10" type="primary">MFL1</name>
    <name evidence="10" type="ORF">AXF42_Ash016962</name>
</gene>
<sequence length="656" mass="71916">MSFHHHPSSNGKTSIKHWWIPLDVQSFQPDATILNKKLHASSTSCTKGHLPYEKQASQRFTISHFRSAVSGIWDCVGQPASFHTKDNPNYDNNNIYHKDSVPCLRDNGNYGPSKSVNSKKSWKDPKNGRQISSIVQKEFQDLKRIKKALLFASCNRNINNLFILSDPLSNGDSGRTDEMESLETFTTMEVPPGSSSTKPTYVVNDLVKPAESACKHKNQRLSGTLSIENIVTDQHGGSSDKKPGNSINYDEHPSSLCSTHSLQLQPSTHIKEPITIAGRPASGLQFGCSTELSASITDSTSVLAETLVQKSFTNDQNAGAEELFSKPTIIGQLSQKPWLAMQNNLHHAFSNNRHALAGALAGTLVTLCLHPVDTVKTIIQANRIGQKSFYHVLRRTISEKGIFGLYRGIASNIASSAPVSAIYTFTYESVKGSLLPLLPQEYHSFAHCIAGGCSSIATSFIFTPSERIKQQMQVGSQYQNCWNAFIGCLQNGGIPSLYAGWGAVLCRNIPHSIIKFYTYESLKQLFSSTNPDASSSTLQTLVCGGLAGSTAALFTTPFDVVKTRLQTQAPGSIGKYHGVFHALKEIARQEGLQGLYRGLTPRLAMYMSQGAIFFASYEFLKAVFLLENPKVSVKLVEDEQSPDDLATGRMQKLPAQ</sequence>
<dbReference type="Proteomes" id="UP000236161">
    <property type="component" value="Unassembled WGS sequence"/>
</dbReference>
<evidence type="ECO:0000256" key="4">
    <source>
        <dbReference type="ARBA" id="ARBA00022692"/>
    </source>
</evidence>
<feature type="region of interest" description="Disordered" evidence="9">
    <location>
        <begin position="107"/>
        <end position="128"/>
    </location>
</feature>
<dbReference type="InterPro" id="IPR023395">
    <property type="entry name" value="MCP_dom_sf"/>
</dbReference>
<feature type="repeat" description="Solcar" evidence="8">
    <location>
        <begin position="349"/>
        <end position="433"/>
    </location>
</feature>
<comment type="subcellular location">
    <subcellularLocation>
        <location evidence="1">Membrane</location>
        <topology evidence="1">Multi-pass membrane protein</topology>
    </subcellularLocation>
</comment>